<dbReference type="AlphaFoldDB" id="A0A0D2M8H2"/>
<dbReference type="PANTHER" id="PTHR23257">
    <property type="entry name" value="SERINE-THREONINE PROTEIN KINASE"/>
    <property type="match status" value="1"/>
</dbReference>
<dbReference type="Gene3D" id="1.10.510.10">
    <property type="entry name" value="Transferase(Phosphotransferase) domain 1"/>
    <property type="match status" value="1"/>
</dbReference>
<evidence type="ECO:0000313" key="3">
    <source>
        <dbReference type="Proteomes" id="UP000054270"/>
    </source>
</evidence>
<feature type="domain" description="Protein kinase" evidence="1">
    <location>
        <begin position="1"/>
        <end position="257"/>
    </location>
</feature>
<dbReference type="InterPro" id="IPR050167">
    <property type="entry name" value="Ser_Thr_protein_kinase"/>
</dbReference>
<gene>
    <name evidence="2" type="ORF">HYPSUDRAFT_1094713</name>
</gene>
<dbReference type="EMBL" id="KN817576">
    <property type="protein sequence ID" value="KJA19603.1"/>
    <property type="molecule type" value="Genomic_DNA"/>
</dbReference>
<keyword evidence="3" id="KW-1185">Reference proteome</keyword>
<dbReference type="InterPro" id="IPR000719">
    <property type="entry name" value="Prot_kinase_dom"/>
</dbReference>
<feature type="non-terminal residue" evidence="2">
    <location>
        <position position="1"/>
    </location>
</feature>
<evidence type="ECO:0000313" key="2">
    <source>
        <dbReference type="EMBL" id="KJA19603.1"/>
    </source>
</evidence>
<sequence>GTLAGAILRLKGDLPRYSCDLEIVGNDVRNTEKKPITFEDVDPDIEDCSEEVAQLPLIAFDADRHFSKYPTYKKEIRYLLQCRGSPHIVQLLGWSEDGRLVFPKFEHDFTRTVIFNTDEGRTHNIRRWILDIIDGVEYLHSLGIVHRDLTMRNILHSNPLVICDLQSHHATGHCSPVEIDDGDYSKFSFASYVFALGALLWECCFYNNPLNRAVLLDNPPPPPFRDIFIACTQERAEDRPTIAQLRAMYDTLRFSNH</sequence>
<accession>A0A0D2M8H2</accession>
<dbReference type="GO" id="GO:0005524">
    <property type="term" value="F:ATP binding"/>
    <property type="evidence" value="ECO:0007669"/>
    <property type="project" value="InterPro"/>
</dbReference>
<organism evidence="2 3">
    <name type="scientific">Hypholoma sublateritium (strain FD-334 SS-4)</name>
    <dbReference type="NCBI Taxonomy" id="945553"/>
    <lineage>
        <taxon>Eukaryota</taxon>
        <taxon>Fungi</taxon>
        <taxon>Dikarya</taxon>
        <taxon>Basidiomycota</taxon>
        <taxon>Agaricomycotina</taxon>
        <taxon>Agaricomycetes</taxon>
        <taxon>Agaricomycetidae</taxon>
        <taxon>Agaricales</taxon>
        <taxon>Agaricineae</taxon>
        <taxon>Strophariaceae</taxon>
        <taxon>Hypholoma</taxon>
    </lineage>
</organism>
<dbReference type="PROSITE" id="PS50011">
    <property type="entry name" value="PROTEIN_KINASE_DOM"/>
    <property type="match status" value="1"/>
</dbReference>
<dbReference type="Proteomes" id="UP000054270">
    <property type="component" value="Unassembled WGS sequence"/>
</dbReference>
<dbReference type="SUPFAM" id="SSF56112">
    <property type="entry name" value="Protein kinase-like (PK-like)"/>
    <property type="match status" value="1"/>
</dbReference>
<dbReference type="STRING" id="945553.A0A0D2M8H2"/>
<reference evidence="3" key="1">
    <citation type="submission" date="2014-04" db="EMBL/GenBank/DDBJ databases">
        <title>Evolutionary Origins and Diversification of the Mycorrhizal Mutualists.</title>
        <authorList>
            <consortium name="DOE Joint Genome Institute"/>
            <consortium name="Mycorrhizal Genomics Consortium"/>
            <person name="Kohler A."/>
            <person name="Kuo A."/>
            <person name="Nagy L.G."/>
            <person name="Floudas D."/>
            <person name="Copeland A."/>
            <person name="Barry K.W."/>
            <person name="Cichocki N."/>
            <person name="Veneault-Fourrey C."/>
            <person name="LaButti K."/>
            <person name="Lindquist E.A."/>
            <person name="Lipzen A."/>
            <person name="Lundell T."/>
            <person name="Morin E."/>
            <person name="Murat C."/>
            <person name="Riley R."/>
            <person name="Ohm R."/>
            <person name="Sun H."/>
            <person name="Tunlid A."/>
            <person name="Henrissat B."/>
            <person name="Grigoriev I.V."/>
            <person name="Hibbett D.S."/>
            <person name="Martin F."/>
        </authorList>
    </citation>
    <scope>NUCLEOTIDE SEQUENCE [LARGE SCALE GENOMIC DNA]</scope>
    <source>
        <strain evidence="3">FD-334 SS-4</strain>
    </source>
</reference>
<dbReference type="OrthoDB" id="1668230at2759"/>
<dbReference type="GO" id="GO:0004672">
    <property type="term" value="F:protein kinase activity"/>
    <property type="evidence" value="ECO:0007669"/>
    <property type="project" value="InterPro"/>
</dbReference>
<dbReference type="InterPro" id="IPR011009">
    <property type="entry name" value="Kinase-like_dom_sf"/>
</dbReference>
<dbReference type="Pfam" id="PF00069">
    <property type="entry name" value="Pkinase"/>
    <property type="match status" value="1"/>
</dbReference>
<name>A0A0D2M8H2_HYPSF</name>
<dbReference type="OMA" id="THNIRRW"/>
<dbReference type="GO" id="GO:0007165">
    <property type="term" value="P:signal transduction"/>
    <property type="evidence" value="ECO:0007669"/>
    <property type="project" value="TreeGrafter"/>
</dbReference>
<proteinExistence type="predicted"/>
<evidence type="ECO:0000259" key="1">
    <source>
        <dbReference type="PROSITE" id="PS50011"/>
    </source>
</evidence>
<dbReference type="GO" id="GO:0005737">
    <property type="term" value="C:cytoplasm"/>
    <property type="evidence" value="ECO:0007669"/>
    <property type="project" value="TreeGrafter"/>
</dbReference>
<protein>
    <recommendedName>
        <fullName evidence="1">Protein kinase domain-containing protein</fullName>
    </recommendedName>
</protein>